<protein>
    <recommendedName>
        <fullName evidence="3">DUF4157 domain-containing protein</fullName>
    </recommendedName>
</protein>
<dbReference type="STRING" id="1182571.QR90_06835"/>
<dbReference type="HOGENOM" id="CLU_2192711_0_0_0"/>
<sequence length="108" mass="11605">MELGSLGGGQYRALASRNTVRIERDAVTTFRVAHEVTHVWQKRHYLMPAAFLGAPCLRQPDWNCTPTEAHADAVGEAAVLAGCGPGDFGWPNAEVTGCALPNPLEVHP</sequence>
<evidence type="ECO:0008006" key="3">
    <source>
        <dbReference type="Google" id="ProtNLM"/>
    </source>
</evidence>
<dbReference type="KEGG" id="dsw:QR90_06835"/>
<dbReference type="AlphaFoldDB" id="A0A0A7KK28"/>
<dbReference type="EMBL" id="CP010028">
    <property type="protein sequence ID" value="AIZ44883.1"/>
    <property type="molecule type" value="Genomic_DNA"/>
</dbReference>
<name>A0A0A7KK28_9DEIO</name>
<evidence type="ECO:0000313" key="1">
    <source>
        <dbReference type="EMBL" id="AIZ44883.1"/>
    </source>
</evidence>
<proteinExistence type="predicted"/>
<dbReference type="Proteomes" id="UP000030634">
    <property type="component" value="Chromosome"/>
</dbReference>
<gene>
    <name evidence="1" type="ORF">QR90_06835</name>
</gene>
<accession>A0A0A7KK28</accession>
<reference evidence="2" key="1">
    <citation type="submission" date="2014-11" db="EMBL/GenBank/DDBJ databases">
        <title>Hymenobacter sp. DG25B genome submission.</title>
        <authorList>
            <person name="Jung H.-Y."/>
            <person name="Kim M.K."/>
            <person name="Srinivasan S."/>
            <person name="Lim S."/>
        </authorList>
    </citation>
    <scope>NUCLEOTIDE SEQUENCE [LARGE SCALE GENOMIC DNA]</scope>
    <source>
        <strain evidence="2">DY59</strain>
    </source>
</reference>
<organism evidence="1 2">
    <name type="scientific">Deinococcus radiopugnans</name>
    <dbReference type="NCBI Taxonomy" id="57497"/>
    <lineage>
        <taxon>Bacteria</taxon>
        <taxon>Thermotogati</taxon>
        <taxon>Deinococcota</taxon>
        <taxon>Deinococci</taxon>
        <taxon>Deinococcales</taxon>
        <taxon>Deinococcaceae</taxon>
        <taxon>Deinococcus</taxon>
    </lineage>
</organism>
<evidence type="ECO:0000313" key="2">
    <source>
        <dbReference type="Proteomes" id="UP000030634"/>
    </source>
</evidence>